<dbReference type="Proteomes" id="UP000326944">
    <property type="component" value="Chromosome"/>
</dbReference>
<gene>
    <name evidence="4" type="ORF">FJR48_11610</name>
</gene>
<dbReference type="PANTHER" id="PTHR30035:SF3">
    <property type="entry name" value="INTERMEMBRANE PHOSPHOLIPID TRANSPORT SYSTEM LIPOPROTEIN MLAA"/>
    <property type="match status" value="1"/>
</dbReference>
<dbReference type="RefSeq" id="WP_152308285.1">
    <property type="nucleotide sequence ID" value="NZ_CP043617.1"/>
</dbReference>
<organism evidence="4 5">
    <name type="scientific">Sulfurimonas lithotrophica</name>
    <dbReference type="NCBI Taxonomy" id="2590022"/>
    <lineage>
        <taxon>Bacteria</taxon>
        <taxon>Pseudomonadati</taxon>
        <taxon>Campylobacterota</taxon>
        <taxon>Epsilonproteobacteria</taxon>
        <taxon>Campylobacterales</taxon>
        <taxon>Sulfurimonadaceae</taxon>
        <taxon>Sulfurimonas</taxon>
    </lineage>
</organism>
<dbReference type="AlphaFoldDB" id="A0A5P8P403"/>
<evidence type="ECO:0000256" key="1">
    <source>
        <dbReference type="ARBA" id="ARBA00010634"/>
    </source>
</evidence>
<evidence type="ECO:0000256" key="3">
    <source>
        <dbReference type="SAM" id="SignalP"/>
    </source>
</evidence>
<evidence type="ECO:0000313" key="5">
    <source>
        <dbReference type="Proteomes" id="UP000326944"/>
    </source>
</evidence>
<protein>
    <submittedName>
        <fullName evidence="4">VacJ family lipoprotein</fullName>
    </submittedName>
</protein>
<evidence type="ECO:0000313" key="4">
    <source>
        <dbReference type="EMBL" id="QFR50337.1"/>
    </source>
</evidence>
<sequence>MKIVFAFFLVFSLNLFSEDFNDGGFEDEFENEFSSKTSAVEVYDPLIGYNRFMTNVNDKLMISIVEPVTNGYRYIMPFCARKSIYNFFENLNYPVSVTSNLLQLKFKYSFTETVRFLTNSTLGILGLFDVADSWFGIKPHKEDLGQTLGYYGVGSGFPIVMPFFGQYNIRDLFGNITDNYLNPSYHASMKINDDMVSYATYTLVRGYKDINEYSLGDTSYSDLTKGAIDLYPFIRDAYEQNRNKLIGE</sequence>
<keyword evidence="2 3" id="KW-0732">Signal</keyword>
<evidence type="ECO:0000256" key="2">
    <source>
        <dbReference type="ARBA" id="ARBA00022729"/>
    </source>
</evidence>
<accession>A0A5P8P403</accession>
<dbReference type="OrthoDB" id="9785326at2"/>
<dbReference type="PRINTS" id="PR01805">
    <property type="entry name" value="VACJLIPOPROT"/>
</dbReference>
<feature type="chain" id="PRO_5024848009" evidence="3">
    <location>
        <begin position="18"/>
        <end position="248"/>
    </location>
</feature>
<proteinExistence type="inferred from homology"/>
<feature type="signal peptide" evidence="3">
    <location>
        <begin position="1"/>
        <end position="17"/>
    </location>
</feature>
<dbReference type="InterPro" id="IPR007428">
    <property type="entry name" value="MlaA"/>
</dbReference>
<dbReference type="GO" id="GO:0016020">
    <property type="term" value="C:membrane"/>
    <property type="evidence" value="ECO:0007669"/>
    <property type="project" value="InterPro"/>
</dbReference>
<dbReference type="EMBL" id="CP043617">
    <property type="protein sequence ID" value="QFR50337.1"/>
    <property type="molecule type" value="Genomic_DNA"/>
</dbReference>
<dbReference type="KEGG" id="sulg:FJR48_11610"/>
<name>A0A5P8P403_9BACT</name>
<keyword evidence="5" id="KW-1185">Reference proteome</keyword>
<comment type="similarity">
    <text evidence="1">Belongs to the MlaA family.</text>
</comment>
<reference evidence="4 5" key="1">
    <citation type="submission" date="2019-09" db="EMBL/GenBank/DDBJ databases">
        <title>Sulfurimonas gotlandica sp. nov., a chemoautotrophic and psychrotolerant epsilonproteobacterium isolated from a pelagic redoxcline, and an emended description of the genus Sulfurimonas.</title>
        <authorList>
            <person name="Wang S."/>
            <person name="Jiang L."/>
            <person name="Shao S."/>
        </authorList>
    </citation>
    <scope>NUCLEOTIDE SEQUENCE [LARGE SCALE GENOMIC DNA]</scope>
    <source>
        <strain evidence="4 5">GYSZ_1</strain>
    </source>
</reference>
<dbReference type="PANTHER" id="PTHR30035">
    <property type="entry name" value="LIPOPROTEIN VACJ-RELATED"/>
    <property type="match status" value="1"/>
</dbReference>
<dbReference type="GO" id="GO:0120010">
    <property type="term" value="P:intermembrane phospholipid transfer"/>
    <property type="evidence" value="ECO:0007669"/>
    <property type="project" value="TreeGrafter"/>
</dbReference>
<dbReference type="Pfam" id="PF04333">
    <property type="entry name" value="MlaA"/>
    <property type="match status" value="1"/>
</dbReference>
<keyword evidence="4" id="KW-0449">Lipoprotein</keyword>